<organism evidence="2 3">
    <name type="scientific">Lacticaseibacillus baoqingensis</name>
    <dbReference type="NCBI Taxonomy" id="2486013"/>
    <lineage>
        <taxon>Bacteria</taxon>
        <taxon>Bacillati</taxon>
        <taxon>Bacillota</taxon>
        <taxon>Bacilli</taxon>
        <taxon>Lactobacillales</taxon>
        <taxon>Lactobacillaceae</taxon>
        <taxon>Lacticaseibacillus</taxon>
    </lineage>
</organism>
<dbReference type="EMBL" id="JBHTON010000029">
    <property type="protein sequence ID" value="MFD1485435.1"/>
    <property type="molecule type" value="Genomic_DNA"/>
</dbReference>
<protein>
    <recommendedName>
        <fullName evidence="4">Membrane-binding protein</fullName>
    </recommendedName>
</protein>
<dbReference type="Proteomes" id="UP001597252">
    <property type="component" value="Unassembled WGS sequence"/>
</dbReference>
<evidence type="ECO:0000256" key="1">
    <source>
        <dbReference type="ARBA" id="ARBA00022737"/>
    </source>
</evidence>
<evidence type="ECO:0008006" key="4">
    <source>
        <dbReference type="Google" id="ProtNLM"/>
    </source>
</evidence>
<dbReference type="Gene3D" id="2.20.110.10">
    <property type="entry name" value="Histone H3 K4-specific methyltransferase SET7/9 N-terminal domain"/>
    <property type="match status" value="2"/>
</dbReference>
<accession>A0ABW4E6A5</accession>
<proteinExistence type="predicted"/>
<evidence type="ECO:0000313" key="2">
    <source>
        <dbReference type="EMBL" id="MFD1485435.1"/>
    </source>
</evidence>
<sequence>MRYSRLRALAELVTVLLIVSAAWFALRPATAHSAHYTLDKAAITYDGQVLKGKFSGPGTLTFKNGDHYRGTFKAGRFNGRGTYTSHHGWQYQGQFKAGVMQGQGTLTTAHKTYKGTFNNGVFNHTSVEKD</sequence>
<dbReference type="PANTHER" id="PTHR23084:SF263">
    <property type="entry name" value="MORN REPEAT-CONTAINING PROTEIN 1"/>
    <property type="match status" value="1"/>
</dbReference>
<dbReference type="PANTHER" id="PTHR23084">
    <property type="entry name" value="PHOSPHATIDYLINOSITOL-4-PHOSPHATE 5-KINASE RELATED"/>
    <property type="match status" value="1"/>
</dbReference>
<name>A0ABW4E6A5_9LACO</name>
<dbReference type="Pfam" id="PF02493">
    <property type="entry name" value="MORN"/>
    <property type="match status" value="3"/>
</dbReference>
<dbReference type="InterPro" id="IPR003409">
    <property type="entry name" value="MORN"/>
</dbReference>
<evidence type="ECO:0000313" key="3">
    <source>
        <dbReference type="Proteomes" id="UP001597252"/>
    </source>
</evidence>
<keyword evidence="1" id="KW-0677">Repeat</keyword>
<dbReference type="RefSeq" id="WP_125751315.1">
    <property type="nucleotide sequence ID" value="NZ_JBHTON010000029.1"/>
</dbReference>
<reference evidence="3" key="1">
    <citation type="journal article" date="2019" name="Int. J. Syst. Evol. Microbiol.">
        <title>The Global Catalogue of Microorganisms (GCM) 10K type strain sequencing project: providing services to taxonomists for standard genome sequencing and annotation.</title>
        <authorList>
            <consortium name="The Broad Institute Genomics Platform"/>
            <consortium name="The Broad Institute Genome Sequencing Center for Infectious Disease"/>
            <person name="Wu L."/>
            <person name="Ma J."/>
        </authorList>
    </citation>
    <scope>NUCLEOTIDE SEQUENCE [LARGE SCALE GENOMIC DNA]</scope>
    <source>
        <strain evidence="3">CCM 8903</strain>
    </source>
</reference>
<gene>
    <name evidence="2" type="ORF">ACFQ5J_09355</name>
</gene>
<comment type="caution">
    <text evidence="2">The sequence shown here is derived from an EMBL/GenBank/DDBJ whole genome shotgun (WGS) entry which is preliminary data.</text>
</comment>
<dbReference type="SMART" id="SM00698">
    <property type="entry name" value="MORN"/>
    <property type="match status" value="3"/>
</dbReference>
<dbReference type="SUPFAM" id="SSF82185">
    <property type="entry name" value="Histone H3 K4-specific methyltransferase SET7/9 N-terminal domain"/>
    <property type="match status" value="1"/>
</dbReference>
<keyword evidence="3" id="KW-1185">Reference proteome</keyword>